<dbReference type="Proteomes" id="UP000011688">
    <property type="component" value="Unassembled WGS sequence"/>
</dbReference>
<organism evidence="2 3">
    <name type="scientific">Natronococcus amylolyticus DSM 10524</name>
    <dbReference type="NCBI Taxonomy" id="1227497"/>
    <lineage>
        <taxon>Archaea</taxon>
        <taxon>Methanobacteriati</taxon>
        <taxon>Methanobacteriota</taxon>
        <taxon>Stenosarchaea group</taxon>
        <taxon>Halobacteria</taxon>
        <taxon>Halobacteriales</taxon>
        <taxon>Natrialbaceae</taxon>
        <taxon>Natronococcus</taxon>
    </lineage>
</organism>
<dbReference type="RefSeq" id="WP_005558511.1">
    <property type="nucleotide sequence ID" value="NZ_AOIB01000033.1"/>
</dbReference>
<dbReference type="Gene3D" id="3.10.450.50">
    <property type="match status" value="1"/>
</dbReference>
<name>L9WZU4_9EURY</name>
<dbReference type="eggNOG" id="arCOG03106">
    <property type="taxonomic scope" value="Archaea"/>
</dbReference>
<evidence type="ECO:0000313" key="2">
    <source>
        <dbReference type="EMBL" id="ELY54912.1"/>
    </source>
</evidence>
<accession>L9WZU4</accession>
<evidence type="ECO:0000313" key="3">
    <source>
        <dbReference type="Proteomes" id="UP000011688"/>
    </source>
</evidence>
<dbReference type="AlphaFoldDB" id="L9WZU4"/>
<keyword evidence="3" id="KW-1185">Reference proteome</keyword>
<dbReference type="SUPFAM" id="SSF54427">
    <property type="entry name" value="NTF2-like"/>
    <property type="match status" value="1"/>
</dbReference>
<comment type="caution">
    <text evidence="2">The sequence shown here is derived from an EMBL/GenBank/DDBJ whole genome shotgun (WGS) entry which is preliminary data.</text>
</comment>
<dbReference type="Pfam" id="PF13577">
    <property type="entry name" value="SnoaL_4"/>
    <property type="match status" value="1"/>
</dbReference>
<dbReference type="STRING" id="1227497.C491_17484"/>
<feature type="domain" description="SnoaL-like" evidence="1">
    <location>
        <begin position="11"/>
        <end position="135"/>
    </location>
</feature>
<gene>
    <name evidence="2" type="ORF">C491_17484</name>
</gene>
<dbReference type="InterPro" id="IPR032710">
    <property type="entry name" value="NTF2-like_dom_sf"/>
</dbReference>
<dbReference type="EMBL" id="AOIB01000033">
    <property type="protein sequence ID" value="ELY54912.1"/>
    <property type="molecule type" value="Genomic_DNA"/>
</dbReference>
<protein>
    <recommendedName>
        <fullName evidence="1">SnoaL-like domain-containing protein</fullName>
    </recommendedName>
</protein>
<dbReference type="InterPro" id="IPR037401">
    <property type="entry name" value="SnoaL-like"/>
</dbReference>
<dbReference type="OrthoDB" id="350084at2157"/>
<reference evidence="2 3" key="1">
    <citation type="journal article" date="2014" name="PLoS Genet.">
        <title>Phylogenetically driven sequencing of extremely halophilic archaea reveals strategies for static and dynamic osmo-response.</title>
        <authorList>
            <person name="Becker E.A."/>
            <person name="Seitzer P.M."/>
            <person name="Tritt A."/>
            <person name="Larsen D."/>
            <person name="Krusor M."/>
            <person name="Yao A.I."/>
            <person name="Wu D."/>
            <person name="Madern D."/>
            <person name="Eisen J.A."/>
            <person name="Darling A.E."/>
            <person name="Facciotti M.T."/>
        </authorList>
    </citation>
    <scope>NUCLEOTIDE SEQUENCE [LARGE SCALE GENOMIC DNA]</scope>
    <source>
        <strain evidence="2 3">DSM 10524</strain>
    </source>
</reference>
<evidence type="ECO:0000259" key="1">
    <source>
        <dbReference type="Pfam" id="PF13577"/>
    </source>
</evidence>
<proteinExistence type="predicted"/>
<sequence length="163" mass="18745">MAETTPPDAQALLEKDAIKEAVYEFFYRGDEEGEWAGAIDQFATEDISFDAGEFGTADDRDGWRDWAETVWKENMAASWHMLHNPLIEVDGDEATGRWRVEEALVTTEGDAVWAQGTYDHEYRRVDGAWKCSSWTFTVSYLTPYEQGWAEQPFPEDSNEEPDW</sequence>